<proteinExistence type="predicted"/>
<sequence length="383" mass="43438">MDWDTFALILRNHYAPAVPTLIGRHEFYQRDQRKGESVGDFVADLRNLGRLCGFTNLEEAMRDRVVLGLRDPTVQSKIMAKGDITLADSIADATAAEATRKSAAWMRRANGANRQPTNEKATPTEKYTSATHHEDIELKLFPHLHSQRKTSHWTPKKTCLARVLGWVERGWPQIELNEIFKPFKNRQTELFSQKGCILWGDRVIIPAKLQKKVLQLLHNGHPGIVRMKALARSYAWWPGMDKQIEAWVATCSKCQETHSAPPRASPTEWETPRGPWSRIHINFAGPTKGHTFLITVDAYSNLLEVNKMKTTTTEAVIKKLNRLFAKHGLPDVLVSDNGPQFTALAFEQYLADRGIRHTLTSPVHPVANGRAERMVQFTKKTLQ</sequence>
<dbReference type="SUPFAM" id="SSF53098">
    <property type="entry name" value="Ribonuclease H-like"/>
    <property type="match status" value="1"/>
</dbReference>
<dbReference type="GO" id="GO:0003676">
    <property type="term" value="F:nucleic acid binding"/>
    <property type="evidence" value="ECO:0007669"/>
    <property type="project" value="InterPro"/>
</dbReference>
<dbReference type="PROSITE" id="PS50994">
    <property type="entry name" value="INTEGRASE"/>
    <property type="match status" value="1"/>
</dbReference>
<evidence type="ECO:0000259" key="2">
    <source>
        <dbReference type="PROSITE" id="PS50994"/>
    </source>
</evidence>
<dbReference type="Gene3D" id="3.30.420.10">
    <property type="entry name" value="Ribonuclease H-like superfamily/Ribonuclease H"/>
    <property type="match status" value="1"/>
</dbReference>
<dbReference type="InterPro" id="IPR036397">
    <property type="entry name" value="RNaseH_sf"/>
</dbReference>
<accession>A0A6J1UMA2</accession>
<dbReference type="KEGG" id="nss:113415648"/>
<evidence type="ECO:0000313" key="3">
    <source>
        <dbReference type="Proteomes" id="UP000504612"/>
    </source>
</evidence>
<dbReference type="FunFam" id="1.10.340.70:FF:000003">
    <property type="entry name" value="Protein CBG25708"/>
    <property type="match status" value="1"/>
</dbReference>
<dbReference type="Pfam" id="PF00665">
    <property type="entry name" value="rve"/>
    <property type="match status" value="1"/>
</dbReference>
<reference evidence="4" key="1">
    <citation type="submission" date="2025-08" db="UniProtKB">
        <authorList>
            <consortium name="RefSeq"/>
        </authorList>
    </citation>
    <scope>IDENTIFICATION</scope>
</reference>
<organism evidence="3 4">
    <name type="scientific">Notechis scutatus</name>
    <name type="common">mainland tiger snake</name>
    <dbReference type="NCBI Taxonomy" id="8663"/>
    <lineage>
        <taxon>Eukaryota</taxon>
        <taxon>Metazoa</taxon>
        <taxon>Chordata</taxon>
        <taxon>Craniata</taxon>
        <taxon>Vertebrata</taxon>
        <taxon>Euteleostomi</taxon>
        <taxon>Lepidosauria</taxon>
        <taxon>Squamata</taxon>
        <taxon>Bifurcata</taxon>
        <taxon>Unidentata</taxon>
        <taxon>Episquamata</taxon>
        <taxon>Toxicofera</taxon>
        <taxon>Serpentes</taxon>
        <taxon>Colubroidea</taxon>
        <taxon>Elapidae</taxon>
        <taxon>Hydrophiinae</taxon>
        <taxon>Notechis</taxon>
    </lineage>
</organism>
<keyword evidence="3" id="KW-1185">Reference proteome</keyword>
<dbReference type="Proteomes" id="UP000504612">
    <property type="component" value="Unplaced"/>
</dbReference>
<dbReference type="InterPro" id="IPR001584">
    <property type="entry name" value="Integrase_cat-core"/>
</dbReference>
<dbReference type="PANTHER" id="PTHR37984:SF12">
    <property type="entry name" value="RIBONUCLEASE H"/>
    <property type="match status" value="1"/>
</dbReference>
<feature type="domain" description="Integrase catalytic" evidence="2">
    <location>
        <begin position="271"/>
        <end position="383"/>
    </location>
</feature>
<evidence type="ECO:0000313" key="4">
    <source>
        <dbReference type="RefSeq" id="XP_026528929.1"/>
    </source>
</evidence>
<evidence type="ECO:0000256" key="1">
    <source>
        <dbReference type="ARBA" id="ARBA00039658"/>
    </source>
</evidence>
<dbReference type="GeneID" id="113415648"/>
<dbReference type="Pfam" id="PF17921">
    <property type="entry name" value="Integrase_H2C2"/>
    <property type="match status" value="1"/>
</dbReference>
<gene>
    <name evidence="4" type="primary">LOC113415648</name>
</gene>
<dbReference type="RefSeq" id="XP_026528929.1">
    <property type="nucleotide sequence ID" value="XM_026673144.1"/>
</dbReference>
<dbReference type="InterPro" id="IPR041588">
    <property type="entry name" value="Integrase_H2C2"/>
</dbReference>
<dbReference type="Gene3D" id="1.10.340.70">
    <property type="match status" value="1"/>
</dbReference>
<dbReference type="InterPro" id="IPR012337">
    <property type="entry name" value="RNaseH-like_sf"/>
</dbReference>
<dbReference type="InterPro" id="IPR050951">
    <property type="entry name" value="Retrovirus_Pol_polyprotein"/>
</dbReference>
<dbReference type="AlphaFoldDB" id="A0A6J1UMA2"/>
<dbReference type="GO" id="GO:0015074">
    <property type="term" value="P:DNA integration"/>
    <property type="evidence" value="ECO:0007669"/>
    <property type="project" value="InterPro"/>
</dbReference>
<feature type="non-terminal residue" evidence="4">
    <location>
        <position position="383"/>
    </location>
</feature>
<protein>
    <recommendedName>
        <fullName evidence="1">Gypsy retrotransposon integrase-like protein 1</fullName>
    </recommendedName>
</protein>
<name>A0A6J1UMA2_9SAUR</name>
<dbReference type="PANTHER" id="PTHR37984">
    <property type="entry name" value="PROTEIN CBG26694"/>
    <property type="match status" value="1"/>
</dbReference>